<evidence type="ECO:0000313" key="3">
    <source>
        <dbReference type="Proteomes" id="UP001280121"/>
    </source>
</evidence>
<dbReference type="InterPro" id="IPR052929">
    <property type="entry name" value="RNase_H-like_EbsB-rel"/>
</dbReference>
<dbReference type="Proteomes" id="UP001280121">
    <property type="component" value="Unassembled WGS sequence"/>
</dbReference>
<dbReference type="GO" id="GO:0004523">
    <property type="term" value="F:RNA-DNA hybrid ribonuclease activity"/>
    <property type="evidence" value="ECO:0007669"/>
    <property type="project" value="InterPro"/>
</dbReference>
<gene>
    <name evidence="2" type="ORF">Ddye_012425</name>
</gene>
<organism evidence="2 3">
    <name type="scientific">Dipteronia dyeriana</name>
    <dbReference type="NCBI Taxonomy" id="168575"/>
    <lineage>
        <taxon>Eukaryota</taxon>
        <taxon>Viridiplantae</taxon>
        <taxon>Streptophyta</taxon>
        <taxon>Embryophyta</taxon>
        <taxon>Tracheophyta</taxon>
        <taxon>Spermatophyta</taxon>
        <taxon>Magnoliopsida</taxon>
        <taxon>eudicotyledons</taxon>
        <taxon>Gunneridae</taxon>
        <taxon>Pentapetalae</taxon>
        <taxon>rosids</taxon>
        <taxon>malvids</taxon>
        <taxon>Sapindales</taxon>
        <taxon>Sapindaceae</taxon>
        <taxon>Hippocastanoideae</taxon>
        <taxon>Acereae</taxon>
        <taxon>Dipteronia</taxon>
    </lineage>
</organism>
<dbReference type="Pfam" id="PF13456">
    <property type="entry name" value="RVT_3"/>
    <property type="match status" value="1"/>
</dbReference>
<proteinExistence type="predicted"/>
<accession>A0AAE0CIM5</accession>
<dbReference type="GO" id="GO:0003676">
    <property type="term" value="F:nucleic acid binding"/>
    <property type="evidence" value="ECO:0007669"/>
    <property type="project" value="InterPro"/>
</dbReference>
<evidence type="ECO:0000313" key="2">
    <source>
        <dbReference type="EMBL" id="KAK2652569.1"/>
    </source>
</evidence>
<reference evidence="2" key="1">
    <citation type="journal article" date="2023" name="Plant J.">
        <title>Genome sequences and population genomics provide insights into the demographic history, inbreeding, and mutation load of two 'living fossil' tree species of Dipteronia.</title>
        <authorList>
            <person name="Feng Y."/>
            <person name="Comes H.P."/>
            <person name="Chen J."/>
            <person name="Zhu S."/>
            <person name="Lu R."/>
            <person name="Zhang X."/>
            <person name="Li P."/>
            <person name="Qiu J."/>
            <person name="Olsen K.M."/>
            <person name="Qiu Y."/>
        </authorList>
    </citation>
    <scope>NUCLEOTIDE SEQUENCE</scope>
    <source>
        <strain evidence="2">KIB01</strain>
    </source>
</reference>
<dbReference type="PANTHER" id="PTHR47074">
    <property type="entry name" value="BNAC02G40300D PROTEIN"/>
    <property type="match status" value="1"/>
</dbReference>
<name>A0AAE0CIM5_9ROSI</name>
<dbReference type="PANTHER" id="PTHR47074:SF48">
    <property type="entry name" value="POLYNUCLEOTIDYL TRANSFERASE, RIBONUCLEASE H-LIKE SUPERFAMILY PROTEIN"/>
    <property type="match status" value="1"/>
</dbReference>
<protein>
    <recommendedName>
        <fullName evidence="1">RNase H type-1 domain-containing protein</fullName>
    </recommendedName>
</protein>
<evidence type="ECO:0000259" key="1">
    <source>
        <dbReference type="Pfam" id="PF13456"/>
    </source>
</evidence>
<dbReference type="EMBL" id="JANJYI010000004">
    <property type="protein sequence ID" value="KAK2652569.1"/>
    <property type="molecule type" value="Genomic_DNA"/>
</dbReference>
<dbReference type="AlphaFoldDB" id="A0AAE0CIM5"/>
<comment type="caution">
    <text evidence="2">The sequence shown here is derived from an EMBL/GenBank/DDBJ whole genome shotgun (WGS) entry which is preliminary data.</text>
</comment>
<sequence length="321" mass="36347">MESGKGFSIRIFEDRWILRPTTFKILSSPKLNSDDKVACLVSESGGWNVNLINQNFFTEDVEGILSILLGSCQVEDCVLWHFDERGIYSVKSGYNVGHQIKELQVLCVVLWRVWCMRNGFLHEQKRYNVWDHLSWSKAFLSDITPVIHRNSVSVCHEQVKWILPDSGEYKINCKAVINEFGRGYGLVIIIRDFLGLVMASCSVCIVAGVDVWAANALTVPNSIQFGSECCFLPFYIESDAKRAVDGINNSTHLNSNNGSILLDIDRLLLLRKVLSVKWIPAGCNKVANGLTKEACHLSEDNFWLEKVPRIVRLEVEAELHR</sequence>
<keyword evidence="3" id="KW-1185">Reference proteome</keyword>
<feature type="domain" description="RNase H type-1" evidence="1">
    <location>
        <begin position="182"/>
        <end position="294"/>
    </location>
</feature>
<dbReference type="InterPro" id="IPR002156">
    <property type="entry name" value="RNaseH_domain"/>
</dbReference>